<keyword evidence="1" id="KW-1133">Transmembrane helix</keyword>
<evidence type="ECO:0000313" key="3">
    <source>
        <dbReference type="Proteomes" id="UP000076096"/>
    </source>
</evidence>
<evidence type="ECO:0008006" key="4">
    <source>
        <dbReference type="Google" id="ProtNLM"/>
    </source>
</evidence>
<gene>
    <name evidence="2" type="ORF">A4E84_00680</name>
</gene>
<dbReference type="STRING" id="1783515.A4E84_00680"/>
<evidence type="ECO:0000313" key="2">
    <source>
        <dbReference type="EMBL" id="AMW08180.1"/>
    </source>
</evidence>
<keyword evidence="1" id="KW-0812">Transmembrane</keyword>
<dbReference type="AlphaFoldDB" id="A0A143BTG9"/>
<reference evidence="3" key="1">
    <citation type="submission" date="2016-04" db="EMBL/GenBank/DDBJ databases">
        <authorList>
            <person name="Zhang B."/>
        </authorList>
    </citation>
    <scope>NUCLEOTIDE SEQUENCE [LARGE SCALE GENOMIC DNA]</scope>
    <source>
        <strain evidence="3">S10</strain>
    </source>
</reference>
<keyword evidence="3" id="KW-1185">Reference proteome</keyword>
<dbReference type="RefSeq" id="WP_062924654.1">
    <property type="nucleotide sequence ID" value="NZ_CP015098.1"/>
</dbReference>
<sequence length="317" mass="34356">MGGLLTELGKRLAERWMSLLVLPGALFLAAAFAARTLGHAHAVDLDLLVAEAQAWRPAPGAGAGARLAVLLLVVALLAAAVGLVAQTLGSLVERLWFAADWGSWPRPLRTLARWQVARRRQRRAGAVAAYERERRRSGGLLASGTPGGGTDLGPARLAVARVSPEEPHRPTWSGDRMHAVTLRLARDLDLDLATVWPALWLLLPDAPRQQIETAREALDRATTLVAWAVLYAVLAVWWWPALPLAVATYATARLRIRSGVDAYAALIEASVHVYVAELAERLHVPAQGVVGRRTGWEVTCLLQGKRHLIALTAHEPQ</sequence>
<feature type="transmembrane region" description="Helical" evidence="1">
    <location>
        <begin position="64"/>
        <end position="85"/>
    </location>
</feature>
<feature type="transmembrane region" description="Helical" evidence="1">
    <location>
        <begin position="221"/>
        <end position="239"/>
    </location>
</feature>
<organism evidence="2 3">
    <name type="scientific">Streptomyces qaidamensis</name>
    <dbReference type="NCBI Taxonomy" id="1783515"/>
    <lineage>
        <taxon>Bacteria</taxon>
        <taxon>Bacillati</taxon>
        <taxon>Actinomycetota</taxon>
        <taxon>Actinomycetes</taxon>
        <taxon>Kitasatosporales</taxon>
        <taxon>Streptomycetaceae</taxon>
        <taxon>Streptomyces</taxon>
        <taxon>Streptomyces aurantiacus group</taxon>
    </lineage>
</organism>
<evidence type="ECO:0000256" key="1">
    <source>
        <dbReference type="SAM" id="Phobius"/>
    </source>
</evidence>
<keyword evidence="1" id="KW-0472">Membrane</keyword>
<proteinExistence type="predicted"/>
<name>A0A143BTG9_9ACTN</name>
<dbReference type="KEGG" id="stsi:A4E84_00680"/>
<protein>
    <recommendedName>
        <fullName evidence="4">Vegetative cell wall protein gp1</fullName>
    </recommendedName>
</protein>
<dbReference type="EMBL" id="CP015098">
    <property type="protein sequence ID" value="AMW08180.1"/>
    <property type="molecule type" value="Genomic_DNA"/>
</dbReference>
<accession>A0A143BTG9</accession>
<dbReference type="Proteomes" id="UP000076096">
    <property type="component" value="Chromosome"/>
</dbReference>